<evidence type="ECO:0000256" key="13">
    <source>
        <dbReference type="ARBA" id="ARBA00023136"/>
    </source>
</evidence>
<dbReference type="EC" id="7.1.1.2" evidence="3"/>
<keyword evidence="9" id="KW-0249">Electron transport</keyword>
<evidence type="ECO:0000256" key="9">
    <source>
        <dbReference type="ARBA" id="ARBA00022982"/>
    </source>
</evidence>
<dbReference type="PANTHER" id="PTHR11435">
    <property type="entry name" value="NADH UBIQUINONE OXIDOREDUCTASE SUBUNIT ND6"/>
    <property type="match status" value="1"/>
</dbReference>
<keyword evidence="6" id="KW-0679">Respiratory chain</keyword>
<evidence type="ECO:0000256" key="10">
    <source>
        <dbReference type="ARBA" id="ARBA00022989"/>
    </source>
</evidence>
<gene>
    <name evidence="17" type="primary">nad6</name>
</gene>
<organism evidence="17">
    <name type="scientific">Ochthebius minoicus</name>
    <dbReference type="NCBI Taxonomy" id="2769891"/>
    <lineage>
        <taxon>Eukaryota</taxon>
        <taxon>Metazoa</taxon>
        <taxon>Ecdysozoa</taxon>
        <taxon>Arthropoda</taxon>
        <taxon>Hexapoda</taxon>
        <taxon>Insecta</taxon>
        <taxon>Pterygota</taxon>
        <taxon>Neoptera</taxon>
        <taxon>Endopterygota</taxon>
        <taxon>Coleoptera</taxon>
        <taxon>Polyphaga</taxon>
        <taxon>Staphyliniformia</taxon>
        <taxon>Hydraenidae</taxon>
        <taxon>Ochthebiinae</taxon>
        <taxon>Ochthebius</taxon>
        <taxon>Micragasma</taxon>
    </lineage>
</organism>
<dbReference type="PANTHER" id="PTHR11435:SF1">
    <property type="entry name" value="NADH-UBIQUINONE OXIDOREDUCTASE CHAIN 6"/>
    <property type="match status" value="1"/>
</dbReference>
<evidence type="ECO:0000256" key="14">
    <source>
        <dbReference type="ARBA" id="ARBA00031019"/>
    </source>
</evidence>
<evidence type="ECO:0000256" key="1">
    <source>
        <dbReference type="ARBA" id="ARBA00004225"/>
    </source>
</evidence>
<protein>
    <recommendedName>
        <fullName evidence="4">NADH-ubiquinone oxidoreductase chain 6</fullName>
        <ecNumber evidence="3">7.1.1.2</ecNumber>
    </recommendedName>
    <alternativeName>
        <fullName evidence="14">NADH dehydrogenase subunit 6</fullName>
    </alternativeName>
</protein>
<dbReference type="InterPro" id="IPR050269">
    <property type="entry name" value="ComplexI_Subunit6"/>
</dbReference>
<feature type="transmembrane region" description="Helical" evidence="16">
    <location>
        <begin position="83"/>
        <end position="101"/>
    </location>
</feature>
<geneLocation type="mitochondrion" evidence="17"/>
<evidence type="ECO:0000256" key="11">
    <source>
        <dbReference type="ARBA" id="ARBA00023027"/>
    </source>
</evidence>
<dbReference type="EMBL" id="MT822980">
    <property type="protein sequence ID" value="QNP09711.1"/>
    <property type="molecule type" value="Genomic_DNA"/>
</dbReference>
<evidence type="ECO:0000256" key="4">
    <source>
        <dbReference type="ARBA" id="ARBA00021095"/>
    </source>
</evidence>
<evidence type="ECO:0000313" key="17">
    <source>
        <dbReference type="EMBL" id="QNP09711.1"/>
    </source>
</evidence>
<evidence type="ECO:0000256" key="2">
    <source>
        <dbReference type="ARBA" id="ARBA00005698"/>
    </source>
</evidence>
<keyword evidence="8" id="KW-1278">Translocase</keyword>
<feature type="transmembrane region" description="Helical" evidence="16">
    <location>
        <begin position="134"/>
        <end position="153"/>
    </location>
</feature>
<evidence type="ECO:0000256" key="5">
    <source>
        <dbReference type="ARBA" id="ARBA00022448"/>
    </source>
</evidence>
<evidence type="ECO:0000256" key="6">
    <source>
        <dbReference type="ARBA" id="ARBA00022660"/>
    </source>
</evidence>
<proteinExistence type="inferred from homology"/>
<sequence length="165" mass="19610">MLMMLMLLNIILSMNFMFMIHPLSMGLILLLQTLMISLITGYMNFNYWFSYILFLIMIGGMLVLFIYMTSIASNEKFKFNNKLMLLSMTLIFTSIILTWNIDNMMMMNNMFNLIFNNFNNYLMLSKFYNKPSNLIMFMMIIYLFISLIAVVKITEFNLGPLRQNF</sequence>
<evidence type="ECO:0000256" key="3">
    <source>
        <dbReference type="ARBA" id="ARBA00012944"/>
    </source>
</evidence>
<evidence type="ECO:0000256" key="15">
    <source>
        <dbReference type="ARBA" id="ARBA00049551"/>
    </source>
</evidence>
<accession>A0A7H0DK51</accession>
<evidence type="ECO:0000256" key="12">
    <source>
        <dbReference type="ARBA" id="ARBA00023128"/>
    </source>
</evidence>
<comment type="catalytic activity">
    <reaction evidence="15">
        <text>a ubiquinone + NADH + 5 H(+)(in) = a ubiquinol + NAD(+) + 4 H(+)(out)</text>
        <dbReference type="Rhea" id="RHEA:29091"/>
        <dbReference type="Rhea" id="RHEA-COMP:9565"/>
        <dbReference type="Rhea" id="RHEA-COMP:9566"/>
        <dbReference type="ChEBI" id="CHEBI:15378"/>
        <dbReference type="ChEBI" id="CHEBI:16389"/>
        <dbReference type="ChEBI" id="CHEBI:17976"/>
        <dbReference type="ChEBI" id="CHEBI:57540"/>
        <dbReference type="ChEBI" id="CHEBI:57945"/>
        <dbReference type="EC" id="7.1.1.2"/>
    </reaction>
</comment>
<keyword evidence="11" id="KW-0520">NAD</keyword>
<evidence type="ECO:0000256" key="7">
    <source>
        <dbReference type="ARBA" id="ARBA00022692"/>
    </source>
</evidence>
<comment type="similarity">
    <text evidence="2">Belongs to the complex I subunit 6 family.</text>
</comment>
<keyword evidence="13 16" id="KW-0472">Membrane</keyword>
<keyword evidence="7 16" id="KW-0812">Transmembrane</keyword>
<dbReference type="GO" id="GO:0008137">
    <property type="term" value="F:NADH dehydrogenase (ubiquinone) activity"/>
    <property type="evidence" value="ECO:0007669"/>
    <property type="project" value="UniProtKB-EC"/>
</dbReference>
<comment type="subcellular location">
    <subcellularLocation>
        <location evidence="1">Mitochondrion membrane</location>
        <topology evidence="1">Multi-pass membrane protein</topology>
    </subcellularLocation>
</comment>
<evidence type="ECO:0000256" key="16">
    <source>
        <dbReference type="SAM" id="Phobius"/>
    </source>
</evidence>
<dbReference type="AlphaFoldDB" id="A0A7H0DK51"/>
<dbReference type="GO" id="GO:0031966">
    <property type="term" value="C:mitochondrial membrane"/>
    <property type="evidence" value="ECO:0007669"/>
    <property type="project" value="UniProtKB-SubCell"/>
</dbReference>
<keyword evidence="10 16" id="KW-1133">Transmembrane helix</keyword>
<keyword evidence="12 17" id="KW-0496">Mitochondrion</keyword>
<evidence type="ECO:0000256" key="8">
    <source>
        <dbReference type="ARBA" id="ARBA00022967"/>
    </source>
</evidence>
<feature type="transmembrane region" description="Helical" evidence="16">
    <location>
        <begin position="51"/>
        <end position="71"/>
    </location>
</feature>
<keyword evidence="5" id="KW-0813">Transport</keyword>
<name>A0A7H0DK51_9COLE</name>
<reference evidence="17" key="1">
    <citation type="journal article" date="2020" name="Mol.">
        <title>Irreversible habitat specialization does not constrain diversification in hypersaline water beetles.</title>
        <authorList>
            <person name="Villastrigo A."/>
            <person name="Arribas P."/>
            <person name="Ribera I."/>
        </authorList>
    </citation>
    <scope>NUCLEOTIDE SEQUENCE</scope>
</reference>